<gene>
    <name evidence="2" type="ORF">FD50_GL002214</name>
</gene>
<keyword evidence="3" id="KW-1185">Reference proteome</keyword>
<evidence type="ECO:0000259" key="1">
    <source>
        <dbReference type="Pfam" id="PF00462"/>
    </source>
</evidence>
<dbReference type="Gene3D" id="3.40.30.10">
    <property type="entry name" value="Glutaredoxin"/>
    <property type="match status" value="1"/>
</dbReference>
<proteinExistence type="predicted"/>
<dbReference type="Proteomes" id="UP000051166">
    <property type="component" value="Unassembled WGS sequence"/>
</dbReference>
<dbReference type="PATRIC" id="fig|1423801.4.peg.2260"/>
<dbReference type="EMBL" id="AZFQ01000012">
    <property type="protein sequence ID" value="KRM00238.1"/>
    <property type="molecule type" value="Genomic_DNA"/>
</dbReference>
<sequence length="62" mass="7232">MTKKFLTEHHISFEEHNVSSEPQYITYLKEKGFRSVPVIEKNDAPIINGFRPDLLKNLVANF</sequence>
<protein>
    <recommendedName>
        <fullName evidence="1">Glutaredoxin domain-containing protein</fullName>
    </recommendedName>
</protein>
<accession>A0A0R1V3G5</accession>
<dbReference type="CDD" id="cd02976">
    <property type="entry name" value="NrdH"/>
    <property type="match status" value="1"/>
</dbReference>
<dbReference type="Pfam" id="PF00462">
    <property type="entry name" value="Glutaredoxin"/>
    <property type="match status" value="1"/>
</dbReference>
<dbReference type="AlphaFoldDB" id="A0A0R1V3G5"/>
<dbReference type="InterPro" id="IPR002109">
    <property type="entry name" value="Glutaredoxin"/>
</dbReference>
<evidence type="ECO:0000313" key="3">
    <source>
        <dbReference type="Proteomes" id="UP000051166"/>
    </source>
</evidence>
<dbReference type="InterPro" id="IPR036249">
    <property type="entry name" value="Thioredoxin-like_sf"/>
</dbReference>
<reference evidence="2 3" key="1">
    <citation type="journal article" date="2015" name="Genome Announc.">
        <title>Expanding the biotechnology potential of lactobacilli through comparative genomics of 213 strains and associated genera.</title>
        <authorList>
            <person name="Sun Z."/>
            <person name="Harris H.M."/>
            <person name="McCann A."/>
            <person name="Guo C."/>
            <person name="Argimon S."/>
            <person name="Zhang W."/>
            <person name="Yang X."/>
            <person name="Jeffery I.B."/>
            <person name="Cooney J.C."/>
            <person name="Kagawa T.F."/>
            <person name="Liu W."/>
            <person name="Song Y."/>
            <person name="Salvetti E."/>
            <person name="Wrobel A."/>
            <person name="Rasinkangas P."/>
            <person name="Parkhill J."/>
            <person name="Rea M.C."/>
            <person name="O'Sullivan O."/>
            <person name="Ritari J."/>
            <person name="Douillard F.P."/>
            <person name="Paul Ross R."/>
            <person name="Yang R."/>
            <person name="Briner A.E."/>
            <person name="Felis G.E."/>
            <person name="de Vos W.M."/>
            <person name="Barrangou R."/>
            <person name="Klaenhammer T.R."/>
            <person name="Caufield P.W."/>
            <person name="Cui Y."/>
            <person name="Zhang H."/>
            <person name="O'Toole P.W."/>
        </authorList>
    </citation>
    <scope>NUCLEOTIDE SEQUENCE [LARGE SCALE GENOMIC DNA]</scope>
    <source>
        <strain evidence="2 3">DSM 16230</strain>
    </source>
</reference>
<name>A0A0R1V3G5_9LACO</name>
<feature type="domain" description="Glutaredoxin" evidence="1">
    <location>
        <begin position="1"/>
        <end position="42"/>
    </location>
</feature>
<organism evidence="2 3">
    <name type="scientific">Liquorilactobacillus satsumensis DSM 16230 = JCM 12392</name>
    <dbReference type="NCBI Taxonomy" id="1423801"/>
    <lineage>
        <taxon>Bacteria</taxon>
        <taxon>Bacillati</taxon>
        <taxon>Bacillota</taxon>
        <taxon>Bacilli</taxon>
        <taxon>Lactobacillales</taxon>
        <taxon>Lactobacillaceae</taxon>
        <taxon>Liquorilactobacillus</taxon>
    </lineage>
</organism>
<dbReference type="STRING" id="1423801.FD50_GL002214"/>
<comment type="caution">
    <text evidence="2">The sequence shown here is derived from an EMBL/GenBank/DDBJ whole genome shotgun (WGS) entry which is preliminary data.</text>
</comment>
<dbReference type="SUPFAM" id="SSF52833">
    <property type="entry name" value="Thioredoxin-like"/>
    <property type="match status" value="1"/>
</dbReference>
<evidence type="ECO:0000313" key="2">
    <source>
        <dbReference type="EMBL" id="KRM00238.1"/>
    </source>
</evidence>